<dbReference type="AlphaFoldDB" id="A0ABD0Y133"/>
<keyword evidence="2" id="KW-1185">Reference proteome</keyword>
<sequence length="144" mass="16442">METPASSINMPPLHLRQDDDVIAHLQPYIPQHLLLYLTANRRMITDRPCPSIFYNQEWTFYCGCTRWSIVDVPGGALWMYQVEHCGCTRWSIADVPGGALRMYQVEHCGCTRWSIADVPGGALWMYQVEHCGCTRWSIVSQCCG</sequence>
<gene>
    <name evidence="1" type="ORF">UPYG_G00003030</name>
</gene>
<dbReference type="Proteomes" id="UP001557470">
    <property type="component" value="Unassembled WGS sequence"/>
</dbReference>
<reference evidence="1 2" key="1">
    <citation type="submission" date="2024-06" db="EMBL/GenBank/DDBJ databases">
        <authorList>
            <person name="Pan Q."/>
            <person name="Wen M."/>
            <person name="Jouanno E."/>
            <person name="Zahm M."/>
            <person name="Klopp C."/>
            <person name="Cabau C."/>
            <person name="Louis A."/>
            <person name="Berthelot C."/>
            <person name="Parey E."/>
            <person name="Roest Crollius H."/>
            <person name="Montfort J."/>
            <person name="Robinson-Rechavi M."/>
            <person name="Bouchez O."/>
            <person name="Lampietro C."/>
            <person name="Lopez Roques C."/>
            <person name="Donnadieu C."/>
            <person name="Postlethwait J."/>
            <person name="Bobe J."/>
            <person name="Verreycken H."/>
            <person name="Guiguen Y."/>
        </authorList>
    </citation>
    <scope>NUCLEOTIDE SEQUENCE [LARGE SCALE GENOMIC DNA]</scope>
    <source>
        <strain evidence="1">Up_M1</strain>
        <tissue evidence="1">Testis</tissue>
    </source>
</reference>
<dbReference type="EMBL" id="JAGEUA010000001">
    <property type="protein sequence ID" value="KAL1020661.1"/>
    <property type="molecule type" value="Genomic_DNA"/>
</dbReference>
<evidence type="ECO:0000313" key="2">
    <source>
        <dbReference type="Proteomes" id="UP001557470"/>
    </source>
</evidence>
<comment type="caution">
    <text evidence="1">The sequence shown here is derived from an EMBL/GenBank/DDBJ whole genome shotgun (WGS) entry which is preliminary data.</text>
</comment>
<accession>A0ABD0Y133</accession>
<organism evidence="1 2">
    <name type="scientific">Umbra pygmaea</name>
    <name type="common">Eastern mudminnow</name>
    <dbReference type="NCBI Taxonomy" id="75934"/>
    <lineage>
        <taxon>Eukaryota</taxon>
        <taxon>Metazoa</taxon>
        <taxon>Chordata</taxon>
        <taxon>Craniata</taxon>
        <taxon>Vertebrata</taxon>
        <taxon>Euteleostomi</taxon>
        <taxon>Actinopterygii</taxon>
        <taxon>Neopterygii</taxon>
        <taxon>Teleostei</taxon>
        <taxon>Protacanthopterygii</taxon>
        <taxon>Esociformes</taxon>
        <taxon>Umbridae</taxon>
        <taxon>Umbra</taxon>
    </lineage>
</organism>
<protein>
    <submittedName>
        <fullName evidence="1">Uncharacterized protein</fullName>
    </submittedName>
</protein>
<name>A0ABD0Y133_UMBPY</name>
<proteinExistence type="predicted"/>
<evidence type="ECO:0000313" key="1">
    <source>
        <dbReference type="EMBL" id="KAL1020661.1"/>
    </source>
</evidence>